<gene>
    <name evidence="1" type="ORF">ACCO45_002247</name>
</gene>
<organism evidence="1 2">
    <name type="scientific">Purpureocillium lilacinum</name>
    <name type="common">Paecilomyces lilacinus</name>
    <dbReference type="NCBI Taxonomy" id="33203"/>
    <lineage>
        <taxon>Eukaryota</taxon>
        <taxon>Fungi</taxon>
        <taxon>Dikarya</taxon>
        <taxon>Ascomycota</taxon>
        <taxon>Pezizomycotina</taxon>
        <taxon>Sordariomycetes</taxon>
        <taxon>Hypocreomycetidae</taxon>
        <taxon>Hypocreales</taxon>
        <taxon>Ophiocordycipitaceae</taxon>
        <taxon>Purpureocillium</taxon>
    </lineage>
</organism>
<comment type="caution">
    <text evidence="1">The sequence shown here is derived from an EMBL/GenBank/DDBJ whole genome shotgun (WGS) entry which is preliminary data.</text>
</comment>
<protein>
    <submittedName>
        <fullName evidence="1">Uncharacterized protein</fullName>
    </submittedName>
</protein>
<keyword evidence="2" id="KW-1185">Reference proteome</keyword>
<evidence type="ECO:0000313" key="1">
    <source>
        <dbReference type="EMBL" id="KAL3965243.1"/>
    </source>
</evidence>
<dbReference type="Proteomes" id="UP001638806">
    <property type="component" value="Unassembled WGS sequence"/>
</dbReference>
<dbReference type="EMBL" id="JBGNUJ010000002">
    <property type="protein sequence ID" value="KAL3965243.1"/>
    <property type="molecule type" value="Genomic_DNA"/>
</dbReference>
<sequence>MALLRIRLTPDPWATTPLTSDRSWEVMTRDDEDALEAFFTWLKGRKGVTTILKLVVMENQDRPCSERVVRECLKGLDVRYLDWKRRDICVDTLLVVPNIVELWLYSSGLNAVLCGWSDEHGLGRFTKGFEAEDVRKDNMKVFERRLLKWHEIKKSKIVPEISITPEPDRQDTIDTNDNMTKKNSAAHLLEAVRKASNANILMYCAASNTKATTKSNDPYFPGGFNEVTAIGAADWDQIRKPYVGGDADYLFPGDYVLNGPDGKPTKEGRQLGRYSPGGSGEEIRTPARTGMGKVFGDLLRVSGETVNFVDIKNLVSQNSDKSWPSHKAVVDRAQSLIAGSTESKTRKTR</sequence>
<proteinExistence type="predicted"/>
<name>A0ACC4EC07_PURLI</name>
<reference evidence="1" key="1">
    <citation type="submission" date="2024-12" db="EMBL/GenBank/DDBJ databases">
        <title>Comparative genomics and development of molecular markers within Purpureocillium lilacinum and among Purpureocillium species.</title>
        <authorList>
            <person name="Yeh Z.-Y."/>
            <person name="Ni N.-T."/>
            <person name="Lo P.-H."/>
            <person name="Mushyakhwo K."/>
            <person name="Lin C.-F."/>
            <person name="Nai Y.-S."/>
        </authorList>
    </citation>
    <scope>NUCLEOTIDE SEQUENCE</scope>
    <source>
        <strain evidence="1">NCHU-NPUST-175</strain>
    </source>
</reference>
<accession>A0ACC4EC07</accession>
<evidence type="ECO:0000313" key="2">
    <source>
        <dbReference type="Proteomes" id="UP001638806"/>
    </source>
</evidence>